<evidence type="ECO:0000259" key="1">
    <source>
        <dbReference type="Pfam" id="PF01882"/>
    </source>
</evidence>
<dbReference type="InterPro" id="IPR002881">
    <property type="entry name" value="DUF58"/>
</dbReference>
<feature type="domain" description="DUF58" evidence="1">
    <location>
        <begin position="218"/>
        <end position="343"/>
    </location>
</feature>
<reference evidence="3" key="1">
    <citation type="submission" date="2016-10" db="EMBL/GenBank/DDBJ databases">
        <authorList>
            <person name="Varghese N."/>
            <person name="Submissions S."/>
        </authorList>
    </citation>
    <scope>NUCLEOTIDE SEQUENCE [LARGE SCALE GENOMIC DNA]</scope>
    <source>
        <strain evidence="3">SP</strain>
    </source>
</reference>
<dbReference type="PANTHER" id="PTHR34351:SF2">
    <property type="entry name" value="DUF58 DOMAIN-CONTAINING PROTEIN"/>
    <property type="match status" value="1"/>
</dbReference>
<dbReference type="Proteomes" id="UP000198935">
    <property type="component" value="Unassembled WGS sequence"/>
</dbReference>
<dbReference type="EMBL" id="FNPI01000001">
    <property type="protein sequence ID" value="SDY05992.1"/>
    <property type="molecule type" value="Genomic_DNA"/>
</dbReference>
<gene>
    <name evidence="2" type="ORF">SAMN05421736_101263</name>
</gene>
<proteinExistence type="predicted"/>
<sequence>MSGWKLQRQFTRRHSVLVFSLPFLTLTAIFTNEYVLFSFALFFVLLLTVNKWYLDYACSRITIPRGNEVKRIFPGELATLQLPIEYSGKVPIFSGKLSYFLYDTDGAVLLAAEERSSANLREEHRFSVPPLTKRVYDLQVKGVKRGTAQIRSLELVVHDIFQFSSIHLTYAGSYRSEVIVYPEIRSFHGLEKIIQQEQGAQPRSFSLYEDVMMTRGNRKYTTGDPFNRINWKASARAEQLQTKIYEKITVSMWTIVINVKSKLRTRQTIDFFEEALSQAAYTCQYAAKHDISFEIFVNIKMPGTMTGLHLPYGNGKHHLLRALELLARLRASNVTVPVENMLHAVFQQPVQQQCILHFGAYGEEEERKYSMERQDGKTIYYVQTTGDGVYLTMAGGRQHESAAT</sequence>
<evidence type="ECO:0000313" key="3">
    <source>
        <dbReference type="Proteomes" id="UP000198935"/>
    </source>
</evidence>
<dbReference type="OrthoDB" id="9789943at2"/>
<evidence type="ECO:0000313" key="2">
    <source>
        <dbReference type="EMBL" id="SDY05992.1"/>
    </source>
</evidence>
<name>A0A1H3GRN1_9BACI</name>
<protein>
    <submittedName>
        <fullName evidence="2">Uncharacterized conserved protein, DUF58 family, contains vWF domain</fullName>
    </submittedName>
</protein>
<accession>A0A1H3GRN1</accession>
<dbReference type="PANTHER" id="PTHR34351">
    <property type="entry name" value="SLR1927 PROTEIN-RELATED"/>
    <property type="match status" value="1"/>
</dbReference>
<dbReference type="AlphaFoldDB" id="A0A1H3GRN1"/>
<dbReference type="STRING" id="1503961.SAMN05421736_101263"/>
<organism evidence="2 3">
    <name type="scientific">Evansella caseinilytica</name>
    <dbReference type="NCBI Taxonomy" id="1503961"/>
    <lineage>
        <taxon>Bacteria</taxon>
        <taxon>Bacillati</taxon>
        <taxon>Bacillota</taxon>
        <taxon>Bacilli</taxon>
        <taxon>Bacillales</taxon>
        <taxon>Bacillaceae</taxon>
        <taxon>Evansella</taxon>
    </lineage>
</organism>
<dbReference type="Pfam" id="PF01882">
    <property type="entry name" value="DUF58"/>
    <property type="match status" value="1"/>
</dbReference>
<keyword evidence="3" id="KW-1185">Reference proteome</keyword>